<evidence type="ECO:0000313" key="1">
    <source>
        <dbReference type="EMBL" id="MDX8044534.1"/>
    </source>
</evidence>
<dbReference type="EMBL" id="JAWZSR010000001">
    <property type="protein sequence ID" value="MDX8044534.1"/>
    <property type="molecule type" value="Genomic_DNA"/>
</dbReference>
<name>A0ACC6M0S1_9BACI</name>
<reference evidence="1" key="1">
    <citation type="submission" date="2023-11" db="EMBL/GenBank/DDBJ databases">
        <title>Gracilibacillus pellucida a moderately halophilic bacterium isolated from saline soil in Xinjiang province.</title>
        <authorList>
            <person name="Zhang Z."/>
            <person name="Tan F."/>
            <person name="Wang Y."/>
            <person name="Xia M."/>
        </authorList>
    </citation>
    <scope>NUCLEOTIDE SEQUENCE</scope>
    <source>
        <strain evidence="1">S3-1-1</strain>
    </source>
</reference>
<organism evidence="1 2">
    <name type="scientific">Gracilibacillus pellucidus</name>
    <dbReference type="NCBI Taxonomy" id="3095368"/>
    <lineage>
        <taxon>Bacteria</taxon>
        <taxon>Bacillati</taxon>
        <taxon>Bacillota</taxon>
        <taxon>Bacilli</taxon>
        <taxon>Bacillales</taxon>
        <taxon>Bacillaceae</taxon>
        <taxon>Gracilibacillus</taxon>
    </lineage>
</organism>
<protein>
    <submittedName>
        <fullName evidence="1">TRAP transporter small permease</fullName>
    </submittedName>
</protein>
<comment type="caution">
    <text evidence="1">The sequence shown here is derived from an EMBL/GenBank/DDBJ whole genome shotgun (WGS) entry which is preliminary data.</text>
</comment>
<evidence type="ECO:0000313" key="2">
    <source>
        <dbReference type="Proteomes" id="UP001277972"/>
    </source>
</evidence>
<dbReference type="Proteomes" id="UP001277972">
    <property type="component" value="Unassembled WGS sequence"/>
</dbReference>
<accession>A0ACC6M0S1</accession>
<sequence>MMIDKIKRVLDRSIIFVASILLVILVIGALWQVFTRYILQSPSTFTNELLGFLLVWTSLLGATYAFGENKHLALTFMMKKLTKSRKLIITILNDLIIILFAVVILLKGGIDAVQITMMQNTPILGIPKGIVYLIMPISGVLIILYKLLDMKNYRAIIKKECE</sequence>
<gene>
    <name evidence="1" type="ORF">SH601_00915</name>
</gene>
<proteinExistence type="predicted"/>
<keyword evidence="2" id="KW-1185">Reference proteome</keyword>